<evidence type="ECO:0000256" key="1">
    <source>
        <dbReference type="SAM" id="MobiDB-lite"/>
    </source>
</evidence>
<feature type="region of interest" description="Disordered" evidence="1">
    <location>
        <begin position="535"/>
        <end position="556"/>
    </location>
</feature>
<dbReference type="EMBL" id="CAEZWI010000026">
    <property type="protein sequence ID" value="CAB4648435.1"/>
    <property type="molecule type" value="Genomic_DNA"/>
</dbReference>
<name>A0A6J6KJY2_9ZZZZ</name>
<sequence length="556" mass="56443">MKTRKIIAALVAAFMVIAASASPAQAAKKPAKTYNFKVTGTISGAAGKTVLLIADTGRVLGSQAIGSAKQGLSITSSQKTSNLSGATLQLVTTSGGDYYGPVVLGWKSKTQVYTQFGTKTSGKGKYKVGTIVVSSASASGLQGYGKVKKKLSLVKKNVVAATNYKPAGVGTYGKTGGAAVSLLGGARGFVASGPIGDIDLRNVIPEDKKFDGGDADGDGLPNAFDVNDDGDAVLDQADANNPAPNSGANCQAGASFNVFTNFKNTATNLAGNLNAYGTGDSLATDAKIATALTNTMSIVMQPITSVCGSNVVKSEFKGVGTLPYAPADYVDITGKSGGTGDYQWTVGNGQISGNAISGLAAYTFTAPSQISGQDVLMQRVTTADGNVYEFAGTMGFVFVTHPLPLRYSIDNGASWSNFTFSGGSATYGTAQKIALANNTKLTVEFAVPQRLAFDGEGGSYWDLGNMTYSPDAPNAFGGGNGPGKCDSQAATDGTADSAVAASARVFQLGFTLGTCFSEKSKSWGTSGQELQGGVDIQVVPSGGGGNSAQKLGISAQ</sequence>
<organism evidence="3">
    <name type="scientific">freshwater metagenome</name>
    <dbReference type="NCBI Taxonomy" id="449393"/>
    <lineage>
        <taxon>unclassified sequences</taxon>
        <taxon>metagenomes</taxon>
        <taxon>ecological metagenomes</taxon>
    </lineage>
</organism>
<protein>
    <submittedName>
        <fullName evidence="3">Unannotated protein</fullName>
    </submittedName>
</protein>
<gene>
    <name evidence="2" type="ORF">UFOPK2171_00130</name>
    <name evidence="3" type="ORF">UFOPK2237_00357</name>
</gene>
<dbReference type="AlphaFoldDB" id="A0A6J6KJY2"/>
<reference evidence="3" key="1">
    <citation type="submission" date="2020-05" db="EMBL/GenBank/DDBJ databases">
        <authorList>
            <person name="Chiriac C."/>
            <person name="Salcher M."/>
            <person name="Ghai R."/>
            <person name="Kavagutti S V."/>
        </authorList>
    </citation>
    <scope>NUCLEOTIDE SEQUENCE</scope>
</reference>
<accession>A0A6J6KJY2</accession>
<evidence type="ECO:0000313" key="2">
    <source>
        <dbReference type="EMBL" id="CAB4641724.1"/>
    </source>
</evidence>
<evidence type="ECO:0000313" key="3">
    <source>
        <dbReference type="EMBL" id="CAB4648435.1"/>
    </source>
</evidence>
<proteinExistence type="predicted"/>
<dbReference type="EMBL" id="CAEZWD010000006">
    <property type="protein sequence ID" value="CAB4641724.1"/>
    <property type="molecule type" value="Genomic_DNA"/>
</dbReference>